<evidence type="ECO:0000313" key="3">
    <source>
        <dbReference type="Proteomes" id="UP000603200"/>
    </source>
</evidence>
<accession>A0ABQ3ZJV9</accession>
<evidence type="ECO:0000313" key="2">
    <source>
        <dbReference type="EMBL" id="GIE18876.1"/>
    </source>
</evidence>
<dbReference type="InterPro" id="IPR036195">
    <property type="entry name" value="AbfB_ABD_sf"/>
</dbReference>
<sequence length="125" mass="14081">MSGYRVRHRDYRARVDRIGSTSSSLERADSTFTVRAGLADSACVSFESTNYPGYYLRHRNGEIWLDRRQGTSLYTADATFCATSGRQAGTVLLHSSNYPDRYLSVRRSRLQLSTQPTAFTVRSGL</sequence>
<dbReference type="CDD" id="cd23399">
    <property type="entry name" value="beta-trefoil_ABD_ABFB"/>
    <property type="match status" value="1"/>
</dbReference>
<gene>
    <name evidence="2" type="ORF">Ahu01nite_019780</name>
</gene>
<dbReference type="Gene3D" id="2.80.10.50">
    <property type="match status" value="1"/>
</dbReference>
<dbReference type="Pfam" id="PF05270">
    <property type="entry name" value="AbfB"/>
    <property type="match status" value="1"/>
</dbReference>
<name>A0ABQ3ZJV9_9ACTN</name>
<dbReference type="EMBL" id="BOMN01000023">
    <property type="protein sequence ID" value="GIE18876.1"/>
    <property type="molecule type" value="Genomic_DNA"/>
</dbReference>
<dbReference type="SUPFAM" id="SSF110221">
    <property type="entry name" value="AbfB domain"/>
    <property type="match status" value="1"/>
</dbReference>
<keyword evidence="3" id="KW-1185">Reference proteome</keyword>
<comment type="caution">
    <text evidence="2">The sequence shown here is derived from an EMBL/GenBank/DDBJ whole genome shotgun (WGS) entry which is preliminary data.</text>
</comment>
<dbReference type="Proteomes" id="UP000603200">
    <property type="component" value="Unassembled WGS sequence"/>
</dbReference>
<evidence type="ECO:0000259" key="1">
    <source>
        <dbReference type="Pfam" id="PF05270"/>
    </source>
</evidence>
<proteinExistence type="predicted"/>
<reference evidence="2 3" key="1">
    <citation type="submission" date="2021-01" db="EMBL/GenBank/DDBJ databases">
        <title>Whole genome shotgun sequence of Actinoplanes humidus NBRC 14915.</title>
        <authorList>
            <person name="Komaki H."/>
            <person name="Tamura T."/>
        </authorList>
    </citation>
    <scope>NUCLEOTIDE SEQUENCE [LARGE SCALE GENOMIC DNA]</scope>
    <source>
        <strain evidence="2 3">NBRC 14915</strain>
    </source>
</reference>
<organism evidence="2 3">
    <name type="scientific">Winogradskya humida</name>
    <dbReference type="NCBI Taxonomy" id="113566"/>
    <lineage>
        <taxon>Bacteria</taxon>
        <taxon>Bacillati</taxon>
        <taxon>Actinomycetota</taxon>
        <taxon>Actinomycetes</taxon>
        <taxon>Micromonosporales</taxon>
        <taxon>Micromonosporaceae</taxon>
        <taxon>Winogradskya</taxon>
    </lineage>
</organism>
<feature type="domain" description="Alpha-L-arabinofuranosidase B arabinose-binding" evidence="1">
    <location>
        <begin position="6"/>
        <end position="114"/>
    </location>
</feature>
<dbReference type="InterPro" id="IPR007934">
    <property type="entry name" value="AbfB_ABD"/>
</dbReference>
<protein>
    <recommendedName>
        <fullName evidence="1">Alpha-L-arabinofuranosidase B arabinose-binding domain-containing protein</fullName>
    </recommendedName>
</protein>